<evidence type="ECO:0000313" key="2">
    <source>
        <dbReference type="Proteomes" id="UP000253314"/>
    </source>
</evidence>
<keyword evidence="2" id="KW-1185">Reference proteome</keyword>
<dbReference type="GO" id="GO:0008233">
    <property type="term" value="F:peptidase activity"/>
    <property type="evidence" value="ECO:0007669"/>
    <property type="project" value="UniProtKB-KW"/>
</dbReference>
<keyword evidence="1" id="KW-0378">Hydrolase</keyword>
<dbReference type="InterPro" id="IPR023430">
    <property type="entry name" value="Pept_HybD-like_dom_sf"/>
</dbReference>
<evidence type="ECO:0000313" key="1">
    <source>
        <dbReference type="EMBL" id="RBW69138.1"/>
    </source>
</evidence>
<name>A0A366XU98_9BACI</name>
<dbReference type="EMBL" id="QOCW01000013">
    <property type="protein sequence ID" value="RBW69138.1"/>
    <property type="molecule type" value="Genomic_DNA"/>
</dbReference>
<organism evidence="1 2">
    <name type="scientific">Bacillus taeanensis</name>
    <dbReference type="NCBI Taxonomy" id="273032"/>
    <lineage>
        <taxon>Bacteria</taxon>
        <taxon>Bacillati</taxon>
        <taxon>Bacillota</taxon>
        <taxon>Bacilli</taxon>
        <taxon>Bacillales</taxon>
        <taxon>Bacillaceae</taxon>
        <taxon>Bacillus</taxon>
    </lineage>
</organism>
<dbReference type="Proteomes" id="UP000253314">
    <property type="component" value="Unassembled WGS sequence"/>
</dbReference>
<dbReference type="GO" id="GO:0006508">
    <property type="term" value="P:proteolysis"/>
    <property type="evidence" value="ECO:0007669"/>
    <property type="project" value="UniProtKB-KW"/>
</dbReference>
<comment type="caution">
    <text evidence="1">The sequence shown here is derived from an EMBL/GenBank/DDBJ whole genome shotgun (WGS) entry which is preliminary data.</text>
</comment>
<gene>
    <name evidence="1" type="primary">yyaC</name>
    <name evidence="1" type="ORF">DS031_13360</name>
</gene>
<dbReference type="NCBIfam" id="TIGR02841">
    <property type="entry name" value="spore_YyaC"/>
    <property type="match status" value="1"/>
</dbReference>
<sequence>MNLREKIFPKKPSSFRIHYEEMNVLAAVTAYLNQLLPKDKDQEIIIVCIGTDRSTGDALGPLVGSRLMEKINSSFTVYGTLEAPVHAVNLGESLNYIKESHVDPFIIGVDACLGRVSSVGMISIGEGPVKPGAGVRKELPSVGNIHLTGIVNVSGMMEYFVLQNTRLHLVISMAHIIADSLHLAILERNNTSTIKTKINPIKPL</sequence>
<dbReference type="RefSeq" id="WP_113806570.1">
    <property type="nucleotide sequence ID" value="NZ_QOCW01000013.1"/>
</dbReference>
<accession>A0A366XU98</accession>
<protein>
    <submittedName>
        <fullName evidence="1">Spore protease YyaC</fullName>
    </submittedName>
</protein>
<proteinExistence type="predicted"/>
<dbReference type="InterPro" id="IPR009665">
    <property type="entry name" value="YyaC"/>
</dbReference>
<dbReference type="OrthoDB" id="9815953at2"/>
<reference evidence="1 2" key="1">
    <citation type="submission" date="2018-07" db="EMBL/GenBank/DDBJ databases">
        <title>Lottiidibacillus patelloidae gen. nov., sp. nov., isolated from the intestinal tract of a marine limpet and the reclassification of B. taeanensis BH030017T, B. algicola KMM 3737T and B. hwajinpoensis SW-72T as genus Lottiidibacillus.</title>
        <authorList>
            <person name="Liu R."/>
            <person name="Huang Z."/>
        </authorList>
    </citation>
    <scope>NUCLEOTIDE SEQUENCE [LARGE SCALE GENOMIC DNA]</scope>
    <source>
        <strain evidence="1 2">BH030017</strain>
    </source>
</reference>
<dbReference type="Pfam" id="PF06866">
    <property type="entry name" value="DUF1256"/>
    <property type="match status" value="1"/>
</dbReference>
<dbReference type="SUPFAM" id="SSF53163">
    <property type="entry name" value="HybD-like"/>
    <property type="match status" value="1"/>
</dbReference>
<dbReference type="AlphaFoldDB" id="A0A366XU98"/>
<keyword evidence="1" id="KW-0645">Protease</keyword>